<evidence type="ECO:0000256" key="2">
    <source>
        <dbReference type="ARBA" id="ARBA00022842"/>
    </source>
</evidence>
<dbReference type="PANTHER" id="PTHR20854:SF4">
    <property type="entry name" value="INOSITOL-1-MONOPHOSPHATASE-RELATED"/>
    <property type="match status" value="1"/>
</dbReference>
<dbReference type="PANTHER" id="PTHR20854">
    <property type="entry name" value="INOSITOL MONOPHOSPHATASE"/>
    <property type="match status" value="1"/>
</dbReference>
<dbReference type="GO" id="GO:0006020">
    <property type="term" value="P:inositol metabolic process"/>
    <property type="evidence" value="ECO:0007669"/>
    <property type="project" value="TreeGrafter"/>
</dbReference>
<evidence type="ECO:0000313" key="4">
    <source>
        <dbReference type="EMBL" id="KXU37521.1"/>
    </source>
</evidence>
<dbReference type="InterPro" id="IPR000760">
    <property type="entry name" value="Inositol_monophosphatase-like"/>
</dbReference>
<dbReference type="Gene3D" id="3.30.540.10">
    <property type="entry name" value="Fructose-1,6-Bisphosphatase, subunit A, domain 1"/>
    <property type="match status" value="1"/>
</dbReference>
<dbReference type="InterPro" id="IPR020550">
    <property type="entry name" value="Inositol_monophosphatase_CS"/>
</dbReference>
<keyword evidence="5" id="KW-1185">Reference proteome</keyword>
<dbReference type="GO" id="GO:0007165">
    <property type="term" value="P:signal transduction"/>
    <property type="evidence" value="ECO:0007669"/>
    <property type="project" value="TreeGrafter"/>
</dbReference>
<gene>
    <name evidence="4" type="ORF">AXK12_01685</name>
</gene>
<dbReference type="GO" id="GO:0046854">
    <property type="term" value="P:phosphatidylinositol phosphate biosynthetic process"/>
    <property type="evidence" value="ECO:0007669"/>
    <property type="project" value="InterPro"/>
</dbReference>
<name>A0A139SSS5_9BACT</name>
<dbReference type="Gene3D" id="3.40.190.80">
    <property type="match status" value="1"/>
</dbReference>
<evidence type="ECO:0000256" key="1">
    <source>
        <dbReference type="ARBA" id="ARBA00022723"/>
    </source>
</evidence>
<dbReference type="CDD" id="cd01637">
    <property type="entry name" value="IMPase_like"/>
    <property type="match status" value="1"/>
</dbReference>
<evidence type="ECO:0000313" key="5">
    <source>
        <dbReference type="Proteomes" id="UP000071392"/>
    </source>
</evidence>
<feature type="binding site" evidence="3">
    <location>
        <position position="103"/>
    </location>
    <ligand>
        <name>Mg(2+)</name>
        <dbReference type="ChEBI" id="CHEBI:18420"/>
        <label>1</label>
        <note>catalytic</note>
    </ligand>
</feature>
<protein>
    <submittedName>
        <fullName evidence="4">Inositol monophosphatase</fullName>
    </submittedName>
</protein>
<dbReference type="EMBL" id="LSZP01000007">
    <property type="protein sequence ID" value="KXU37521.1"/>
    <property type="molecule type" value="Genomic_DNA"/>
</dbReference>
<dbReference type="AlphaFoldDB" id="A0A139SSS5"/>
<dbReference type="Pfam" id="PF00459">
    <property type="entry name" value="Inositol_P"/>
    <property type="match status" value="1"/>
</dbReference>
<comment type="caution">
    <text evidence="4">The sequence shown here is derived from an EMBL/GenBank/DDBJ whole genome shotgun (WGS) entry which is preliminary data.</text>
</comment>
<keyword evidence="1 3" id="KW-0479">Metal-binding</keyword>
<proteinExistence type="predicted"/>
<dbReference type="STRING" id="1548208.AXK12_01685"/>
<dbReference type="PRINTS" id="PR00377">
    <property type="entry name" value="IMPHPHTASES"/>
</dbReference>
<dbReference type="GO" id="GO:0008934">
    <property type="term" value="F:inositol monophosphate 1-phosphatase activity"/>
    <property type="evidence" value="ECO:0007669"/>
    <property type="project" value="TreeGrafter"/>
</dbReference>
<evidence type="ECO:0000256" key="3">
    <source>
        <dbReference type="PIRSR" id="PIRSR600760-2"/>
    </source>
</evidence>
<sequence length="292" mass="31605">MACAPRASTSTEAAPELLARIQAARAVVLSQVEFFHREFGRAKSRWKADGSRVTTADLAISENVARALLSRFEQDQCFSEELEDSTAPLPVTAKYCWVFDPIDGTNNYALGLSHSAISLGLLCDGVPVYGVIYDGARRVLMHGGPGFGVWDGERRVEPKPEGERKLSEASLIGFHSPYESRYAVQAAVLAEVAKLRALGASALHMAYVAVGLFDAVVDHNVKIWDIAAAVPMILATGGAVHYLTPPPFPLRNFDVNMGRIFCIAGNGPPTVSKLRQLLGVRRVTATTHSRTE</sequence>
<dbReference type="GO" id="GO:0046872">
    <property type="term" value="F:metal ion binding"/>
    <property type="evidence" value="ECO:0007669"/>
    <property type="project" value="UniProtKB-KW"/>
</dbReference>
<accession>A0A139SSS5</accession>
<feature type="binding site" evidence="3">
    <location>
        <position position="80"/>
    </location>
    <ligand>
        <name>Mg(2+)</name>
        <dbReference type="ChEBI" id="CHEBI:18420"/>
        <label>1</label>
        <note>catalytic</note>
    </ligand>
</feature>
<dbReference type="Proteomes" id="UP000071392">
    <property type="component" value="Unassembled WGS sequence"/>
</dbReference>
<comment type="cofactor">
    <cofactor evidence="3">
        <name>Mg(2+)</name>
        <dbReference type="ChEBI" id="CHEBI:18420"/>
    </cofactor>
</comment>
<feature type="binding site" evidence="3">
    <location>
        <position position="100"/>
    </location>
    <ligand>
        <name>Mg(2+)</name>
        <dbReference type="ChEBI" id="CHEBI:18420"/>
        <label>1</label>
        <note>catalytic</note>
    </ligand>
</feature>
<organism evidence="4 5">
    <name type="scientific">Cephaloticoccus capnophilus</name>
    <dbReference type="NCBI Taxonomy" id="1548208"/>
    <lineage>
        <taxon>Bacteria</taxon>
        <taxon>Pseudomonadati</taxon>
        <taxon>Verrucomicrobiota</taxon>
        <taxon>Opitutia</taxon>
        <taxon>Opitutales</taxon>
        <taxon>Opitutaceae</taxon>
        <taxon>Cephaloticoccus</taxon>
    </lineage>
</organism>
<keyword evidence="2 3" id="KW-0460">Magnesium</keyword>
<dbReference type="SUPFAM" id="SSF56655">
    <property type="entry name" value="Carbohydrate phosphatase"/>
    <property type="match status" value="1"/>
</dbReference>
<reference evidence="4 5" key="1">
    <citation type="submission" date="2016-02" db="EMBL/GenBank/DDBJ databases">
        <authorList>
            <person name="Wen L."/>
            <person name="He K."/>
            <person name="Yang H."/>
        </authorList>
    </citation>
    <scope>NUCLEOTIDE SEQUENCE [LARGE SCALE GENOMIC DNA]</scope>
    <source>
        <strain evidence="4 5">CV41</strain>
    </source>
</reference>
<dbReference type="PROSITE" id="PS00630">
    <property type="entry name" value="IMP_2"/>
    <property type="match status" value="1"/>
</dbReference>
<feature type="binding site" evidence="3">
    <location>
        <position position="102"/>
    </location>
    <ligand>
        <name>Mg(2+)</name>
        <dbReference type="ChEBI" id="CHEBI:18420"/>
        <label>1</label>
        <note>catalytic</note>
    </ligand>
</feature>
<feature type="binding site" evidence="3">
    <location>
        <position position="225"/>
    </location>
    <ligand>
        <name>Mg(2+)</name>
        <dbReference type="ChEBI" id="CHEBI:18420"/>
        <label>1</label>
        <note>catalytic</note>
    </ligand>
</feature>